<dbReference type="STRING" id="61635.BN85315980"/>
<feature type="domain" description="UvrD-like helicase ATP-binding" evidence="10">
    <location>
        <begin position="1"/>
        <end position="234"/>
    </location>
</feature>
<dbReference type="GO" id="GO:0003677">
    <property type="term" value="F:DNA binding"/>
    <property type="evidence" value="ECO:0007669"/>
    <property type="project" value="InterPro"/>
</dbReference>
<dbReference type="CDD" id="cd18807">
    <property type="entry name" value="SF1_C_UvrD"/>
    <property type="match status" value="1"/>
</dbReference>
<dbReference type="CDD" id="cd17932">
    <property type="entry name" value="DEXQc_UvrD"/>
    <property type="match status" value="1"/>
</dbReference>
<dbReference type="OrthoDB" id="9810135at2"/>
<dbReference type="EC" id="5.6.2.4" evidence="7"/>
<evidence type="ECO:0000259" key="10">
    <source>
        <dbReference type="PROSITE" id="PS51198"/>
    </source>
</evidence>
<dbReference type="InterPro" id="IPR000212">
    <property type="entry name" value="DNA_helicase_UvrD/REP"/>
</dbReference>
<evidence type="ECO:0000256" key="3">
    <source>
        <dbReference type="ARBA" id="ARBA00022806"/>
    </source>
</evidence>
<keyword evidence="2 9" id="KW-0378">Hydrolase</keyword>
<sequence length="390" mass="45537">MLNKEQQQAVDANDRFIFLLAGAGSGKTTVLISRVKRLIESGVNEKDMLLISFTRKSAQQLKARLGTNNQVTATTFHGLCYQLLRTIREVSLVTEDELIKASFSKEVIMKIGLNKQFNKNRNNELNKRYDTYLQEKGLMDFIDLEQQTLNAFNDNRFCEVKNFHYIFIDEFQDTSLVQFELLKCLIQPSSHVFCVGDPDQSIYAFRGASKEVIDHYIKTYQATRYTLFNNYRSKAFIIKYANRLIDKNPKRLKKELHGIKKEQGSLSFKSYDTTFEQMVTEEVGRFYSMGYQPHEVVVLYRSHHQVAKLINQKSGFRALNTMSIHQSKGLEFPCVLVVGLEKHQFPLKDEPVPEERRLFFVAMTRAEEHLVLFFPKQKKKRSLFYEDLLR</sequence>
<dbReference type="RefSeq" id="WP_030005471.1">
    <property type="nucleotide sequence ID" value="NC_022549.1"/>
</dbReference>
<reference evidence="11 12" key="1">
    <citation type="journal article" date="2013" name="J. Mol. Microbiol. Biotechnol.">
        <title>Analysis of the Complete Genomes of Acholeplasma brassicae , A. palmae and A. laidlawii and Their Comparison to the Obligate Parasites from ' Candidatus Phytoplasma'.</title>
        <authorList>
            <person name="Kube M."/>
            <person name="Siewert C."/>
            <person name="Migdoll A.M."/>
            <person name="Duduk B."/>
            <person name="Holz S."/>
            <person name="Rabus R."/>
            <person name="Seemuller E."/>
            <person name="Mitrovic J."/>
            <person name="Muller I."/>
            <person name="Buttner C."/>
            <person name="Reinhardt R."/>
        </authorList>
    </citation>
    <scope>NUCLEOTIDE SEQUENCE [LARGE SCALE GENOMIC DNA]</scope>
    <source>
        <strain evidence="12">0502</strain>
    </source>
</reference>
<dbReference type="AlphaFoldDB" id="U4KTF9"/>
<keyword evidence="4 9" id="KW-0067">ATP-binding</keyword>
<dbReference type="Gene3D" id="3.40.50.300">
    <property type="entry name" value="P-loop containing nucleotide triphosphate hydrolases"/>
    <property type="match status" value="3"/>
</dbReference>
<dbReference type="Proteomes" id="UP000032737">
    <property type="component" value="Chromosome"/>
</dbReference>
<proteinExistence type="predicted"/>
<keyword evidence="5" id="KW-0413">Isomerase</keyword>
<evidence type="ECO:0000256" key="4">
    <source>
        <dbReference type="ARBA" id="ARBA00022840"/>
    </source>
</evidence>
<dbReference type="InterPro" id="IPR014016">
    <property type="entry name" value="UvrD-like_ATP-bd"/>
</dbReference>
<dbReference type="Pfam" id="PF13361">
    <property type="entry name" value="UvrD_C"/>
    <property type="match status" value="1"/>
</dbReference>
<gene>
    <name evidence="11" type="ORF">BN85315980</name>
</gene>
<evidence type="ECO:0000256" key="5">
    <source>
        <dbReference type="ARBA" id="ARBA00023235"/>
    </source>
</evidence>
<dbReference type="GO" id="GO:0000725">
    <property type="term" value="P:recombinational repair"/>
    <property type="evidence" value="ECO:0007669"/>
    <property type="project" value="TreeGrafter"/>
</dbReference>
<keyword evidence="3 9" id="KW-0347">Helicase</keyword>
<dbReference type="EMBL" id="FO681348">
    <property type="protein sequence ID" value="CCV66619.1"/>
    <property type="molecule type" value="Genomic_DNA"/>
</dbReference>
<evidence type="ECO:0000256" key="2">
    <source>
        <dbReference type="ARBA" id="ARBA00022801"/>
    </source>
</evidence>
<dbReference type="GO" id="GO:0016887">
    <property type="term" value="F:ATP hydrolysis activity"/>
    <property type="evidence" value="ECO:0007669"/>
    <property type="project" value="RHEA"/>
</dbReference>
<comment type="catalytic activity">
    <reaction evidence="8">
        <text>ATP + H2O = ADP + phosphate + H(+)</text>
        <dbReference type="Rhea" id="RHEA:13065"/>
        <dbReference type="ChEBI" id="CHEBI:15377"/>
        <dbReference type="ChEBI" id="CHEBI:15378"/>
        <dbReference type="ChEBI" id="CHEBI:30616"/>
        <dbReference type="ChEBI" id="CHEBI:43474"/>
        <dbReference type="ChEBI" id="CHEBI:456216"/>
        <dbReference type="EC" id="5.6.2.4"/>
    </reaction>
</comment>
<dbReference type="SUPFAM" id="SSF52540">
    <property type="entry name" value="P-loop containing nucleoside triphosphate hydrolases"/>
    <property type="match status" value="1"/>
</dbReference>
<keyword evidence="1 9" id="KW-0547">Nucleotide-binding</keyword>
<evidence type="ECO:0000256" key="8">
    <source>
        <dbReference type="ARBA" id="ARBA00048988"/>
    </source>
</evidence>
<name>U4KTF9_9MOLU</name>
<comment type="catalytic activity">
    <reaction evidence="6">
        <text>Couples ATP hydrolysis with the unwinding of duplex DNA by translocating in the 3'-5' direction.</text>
        <dbReference type="EC" id="5.6.2.4"/>
    </reaction>
</comment>
<evidence type="ECO:0000313" key="11">
    <source>
        <dbReference type="EMBL" id="CCV66619.1"/>
    </source>
</evidence>
<evidence type="ECO:0000256" key="7">
    <source>
        <dbReference type="ARBA" id="ARBA00034808"/>
    </source>
</evidence>
<dbReference type="KEGG" id="abra:BN85315980"/>
<accession>U4KTF9</accession>
<organism evidence="11 12">
    <name type="scientific">Acholeplasma brassicae</name>
    <dbReference type="NCBI Taxonomy" id="61635"/>
    <lineage>
        <taxon>Bacteria</taxon>
        <taxon>Bacillati</taxon>
        <taxon>Mycoplasmatota</taxon>
        <taxon>Mollicutes</taxon>
        <taxon>Acholeplasmatales</taxon>
        <taxon>Acholeplasmataceae</taxon>
        <taxon>Acholeplasma</taxon>
    </lineage>
</organism>
<dbReference type="PANTHER" id="PTHR11070">
    <property type="entry name" value="UVRD / RECB / PCRA DNA HELICASE FAMILY MEMBER"/>
    <property type="match status" value="1"/>
</dbReference>
<dbReference type="HOGENOM" id="CLU_004585_6_1_14"/>
<evidence type="ECO:0000256" key="6">
    <source>
        <dbReference type="ARBA" id="ARBA00034617"/>
    </source>
</evidence>
<dbReference type="GO" id="GO:0043138">
    <property type="term" value="F:3'-5' DNA helicase activity"/>
    <property type="evidence" value="ECO:0007669"/>
    <property type="project" value="UniProtKB-EC"/>
</dbReference>
<keyword evidence="12" id="KW-1185">Reference proteome</keyword>
<dbReference type="GO" id="GO:0005524">
    <property type="term" value="F:ATP binding"/>
    <property type="evidence" value="ECO:0007669"/>
    <property type="project" value="UniProtKB-UniRule"/>
</dbReference>
<evidence type="ECO:0000256" key="1">
    <source>
        <dbReference type="ARBA" id="ARBA00022741"/>
    </source>
</evidence>
<dbReference type="InterPro" id="IPR014017">
    <property type="entry name" value="DNA_helicase_UvrD-like_C"/>
</dbReference>
<feature type="binding site" evidence="9">
    <location>
        <begin position="21"/>
        <end position="28"/>
    </location>
    <ligand>
        <name>ATP</name>
        <dbReference type="ChEBI" id="CHEBI:30616"/>
    </ligand>
</feature>
<evidence type="ECO:0000256" key="9">
    <source>
        <dbReference type="PROSITE-ProRule" id="PRU00560"/>
    </source>
</evidence>
<dbReference type="Pfam" id="PF00580">
    <property type="entry name" value="UvrD-helicase"/>
    <property type="match status" value="2"/>
</dbReference>
<dbReference type="PROSITE" id="PS51198">
    <property type="entry name" value="UVRD_HELICASE_ATP_BIND"/>
    <property type="match status" value="1"/>
</dbReference>
<protein>
    <recommendedName>
        <fullName evidence="7">DNA 3'-5' helicase</fullName>
        <ecNumber evidence="7">5.6.2.4</ecNumber>
    </recommendedName>
</protein>
<dbReference type="InterPro" id="IPR027417">
    <property type="entry name" value="P-loop_NTPase"/>
</dbReference>
<evidence type="ECO:0000313" key="12">
    <source>
        <dbReference type="Proteomes" id="UP000032737"/>
    </source>
</evidence>